<evidence type="ECO:0000259" key="1">
    <source>
        <dbReference type="Pfam" id="PF03527"/>
    </source>
</evidence>
<dbReference type="Pfam" id="PF15643">
    <property type="entry name" value="Tox-PL-2"/>
    <property type="match status" value="1"/>
</dbReference>
<name>A0A448D737_9NEIS</name>
<dbReference type="PANTHER" id="PTHR32305:SF15">
    <property type="entry name" value="PROTEIN RHSA-RELATED"/>
    <property type="match status" value="1"/>
</dbReference>
<dbReference type="InterPro" id="IPR022385">
    <property type="entry name" value="Rhs_assc_core"/>
</dbReference>
<dbReference type="NCBIfam" id="TIGR03696">
    <property type="entry name" value="Rhs_assc_core"/>
    <property type="match status" value="1"/>
</dbReference>
<dbReference type="InterPro" id="IPR028910">
    <property type="entry name" value="Tox-PL-2_dom"/>
</dbReference>
<evidence type="ECO:0000313" key="3">
    <source>
        <dbReference type="EMBL" id="VEF00372.1"/>
    </source>
</evidence>
<feature type="domain" description="Tox-PL-2" evidence="2">
    <location>
        <begin position="454"/>
        <end position="535"/>
    </location>
</feature>
<gene>
    <name evidence="3" type="primary">wapA_4</name>
    <name evidence="3" type="ORF">NCTC10296_00821</name>
</gene>
<keyword evidence="4" id="KW-1185">Reference proteome</keyword>
<dbReference type="Proteomes" id="UP000279284">
    <property type="component" value="Chromosome"/>
</dbReference>
<protein>
    <submittedName>
        <fullName evidence="3">Cell wall-associated polypeptide CWBP200</fullName>
    </submittedName>
</protein>
<dbReference type="KEGG" id="nci:NCTC10296_00821"/>
<dbReference type="AlphaFoldDB" id="A0A448D737"/>
<dbReference type="InterPro" id="IPR050708">
    <property type="entry name" value="T6SS_VgrG/RHS"/>
</dbReference>
<dbReference type="Pfam" id="PF03527">
    <property type="entry name" value="RHS"/>
    <property type="match status" value="1"/>
</dbReference>
<dbReference type="InterPro" id="IPR001826">
    <property type="entry name" value="RHS"/>
</dbReference>
<accession>A0A448D737</accession>
<dbReference type="Gene3D" id="2.180.10.10">
    <property type="entry name" value="RHS repeat-associated core"/>
    <property type="match status" value="1"/>
</dbReference>
<organism evidence="3 4">
    <name type="scientific">Neisseria canis</name>
    <dbReference type="NCBI Taxonomy" id="493"/>
    <lineage>
        <taxon>Bacteria</taxon>
        <taxon>Pseudomonadati</taxon>
        <taxon>Pseudomonadota</taxon>
        <taxon>Betaproteobacteria</taxon>
        <taxon>Neisseriales</taxon>
        <taxon>Neisseriaceae</taxon>
        <taxon>Neisseria</taxon>
    </lineage>
</organism>
<feature type="domain" description="RHS protein conserved region" evidence="1">
    <location>
        <begin position="329"/>
        <end position="365"/>
    </location>
</feature>
<dbReference type="EMBL" id="LR134313">
    <property type="protein sequence ID" value="VEF00372.1"/>
    <property type="molecule type" value="Genomic_DNA"/>
</dbReference>
<evidence type="ECO:0000259" key="2">
    <source>
        <dbReference type="Pfam" id="PF15643"/>
    </source>
</evidence>
<dbReference type="RefSeq" id="WP_126326580.1">
    <property type="nucleotide sequence ID" value="NZ_LR134313.1"/>
</dbReference>
<evidence type="ECO:0000313" key="4">
    <source>
        <dbReference type="Proteomes" id="UP000279284"/>
    </source>
</evidence>
<dbReference type="STRING" id="493.BWD07_11775"/>
<sequence>MLFQPITKSIHYHYDFNGNRTTTVLPDGRQINYLYYGSGHLHQINLDGEVVSDIERDKLHREIQRTQGALTSRYELDPLGRLKKQIAALDSLSESGRGKSKTAAGYSQTAVKRSYGYDKTGNLLHSSDQRTGTTHFEYDKLGQPLKVQNQTFAFDPAYNLINEYGQQVKDNRIAAYNGIKFFYDDFGNTIHKEHSDGSTQNLHYDLFDRLVKVETFNKNAETGEWDKEVWVFEYDALDRRVSKGRLKNGGMETIENVSDGLRDNACLNTPNSKDILDSEITFLWDGSRLLQEQNSDGLYTYIYTDQDSYEPLAQIHNYTNTGSESKQEINYFHCDQIGIPREMTDKNGKLLWFGKYDAWGKLTEETNVTGTAHQPFRLQNQYCDSEIRLHYNFFRYYDSDVGRFVNQDPIGLNGSINSYTFAFNTSKWIDPLGWSCDAKKVKELASRLSPKVKQRFKCEDFADALQKEMEKEGISGERVKVKTHSNKGAYGNIWSDKAGANISENGIHHAIKCGDTVFDNMNPGGIEHNKWVSDLFSPGGHSFSSVSF</sequence>
<reference evidence="3 4" key="1">
    <citation type="submission" date="2018-12" db="EMBL/GenBank/DDBJ databases">
        <authorList>
            <consortium name="Pathogen Informatics"/>
        </authorList>
    </citation>
    <scope>NUCLEOTIDE SEQUENCE [LARGE SCALE GENOMIC DNA]</scope>
    <source>
        <strain evidence="3 4">NCTC10296</strain>
    </source>
</reference>
<dbReference type="PANTHER" id="PTHR32305">
    <property type="match status" value="1"/>
</dbReference>
<proteinExistence type="predicted"/>